<dbReference type="Gene3D" id="3.30.70.270">
    <property type="match status" value="1"/>
</dbReference>
<evidence type="ECO:0000259" key="1">
    <source>
        <dbReference type="PROSITE" id="PS50878"/>
    </source>
</evidence>
<dbReference type="EMBL" id="BPLR01017294">
    <property type="protein sequence ID" value="GIY90132.1"/>
    <property type="molecule type" value="Genomic_DNA"/>
</dbReference>
<gene>
    <name evidence="2" type="primary">PO21_13</name>
    <name evidence="2" type="ORF">CEXT_154331</name>
</gene>
<dbReference type="PROSITE" id="PS50878">
    <property type="entry name" value="RT_POL"/>
    <property type="match status" value="1"/>
</dbReference>
<dbReference type="InterPro" id="IPR043502">
    <property type="entry name" value="DNA/RNA_pol_sf"/>
</dbReference>
<sequence>MSAYSGCSTSILTNETRTNPITIGCGVKQGCPLSGLIFNLCIDPILRVVQGDAPEHRILGYADDLVLLADSPIQLQNNLNCVFELLSKLSLFLNPTKSKSIHFCGSPPAGVWDTSFYINDIPILRMEEFEFTKFLGKPVGFNACPNYTNINDLCELGMTIMCSPSALYLFIVLKA</sequence>
<dbReference type="Pfam" id="PF00078">
    <property type="entry name" value="RVT_1"/>
    <property type="match status" value="1"/>
</dbReference>
<dbReference type="InterPro" id="IPR043128">
    <property type="entry name" value="Rev_trsase/Diguanyl_cyclase"/>
</dbReference>
<dbReference type="InterPro" id="IPR000477">
    <property type="entry name" value="RT_dom"/>
</dbReference>
<keyword evidence="3" id="KW-1185">Reference proteome</keyword>
<evidence type="ECO:0000313" key="2">
    <source>
        <dbReference type="EMBL" id="GIY90132.1"/>
    </source>
</evidence>
<protein>
    <submittedName>
        <fullName evidence="2">Retrovirus-related Pol polyprotein from type-1 retrotransposable element R2</fullName>
    </submittedName>
</protein>
<dbReference type="AlphaFoldDB" id="A0AAV4X4N7"/>
<proteinExistence type="predicted"/>
<dbReference type="Proteomes" id="UP001054945">
    <property type="component" value="Unassembled WGS sequence"/>
</dbReference>
<feature type="domain" description="Reverse transcriptase" evidence="1">
    <location>
        <begin position="1"/>
        <end position="139"/>
    </location>
</feature>
<dbReference type="PANTHER" id="PTHR47027:SF20">
    <property type="entry name" value="REVERSE TRANSCRIPTASE-LIKE PROTEIN WITH RNA-DIRECTED DNA POLYMERASE DOMAIN"/>
    <property type="match status" value="1"/>
</dbReference>
<dbReference type="PANTHER" id="PTHR47027">
    <property type="entry name" value="REVERSE TRANSCRIPTASE DOMAIN-CONTAINING PROTEIN"/>
    <property type="match status" value="1"/>
</dbReference>
<organism evidence="2 3">
    <name type="scientific">Caerostris extrusa</name>
    <name type="common">Bark spider</name>
    <name type="synonym">Caerostris bankana</name>
    <dbReference type="NCBI Taxonomy" id="172846"/>
    <lineage>
        <taxon>Eukaryota</taxon>
        <taxon>Metazoa</taxon>
        <taxon>Ecdysozoa</taxon>
        <taxon>Arthropoda</taxon>
        <taxon>Chelicerata</taxon>
        <taxon>Arachnida</taxon>
        <taxon>Araneae</taxon>
        <taxon>Araneomorphae</taxon>
        <taxon>Entelegynae</taxon>
        <taxon>Araneoidea</taxon>
        <taxon>Araneidae</taxon>
        <taxon>Caerostris</taxon>
    </lineage>
</organism>
<comment type="caution">
    <text evidence="2">The sequence shown here is derived from an EMBL/GenBank/DDBJ whole genome shotgun (WGS) entry which is preliminary data.</text>
</comment>
<dbReference type="SUPFAM" id="SSF56672">
    <property type="entry name" value="DNA/RNA polymerases"/>
    <property type="match status" value="1"/>
</dbReference>
<dbReference type="GO" id="GO:0071897">
    <property type="term" value="P:DNA biosynthetic process"/>
    <property type="evidence" value="ECO:0007669"/>
    <property type="project" value="UniProtKB-ARBA"/>
</dbReference>
<evidence type="ECO:0000313" key="3">
    <source>
        <dbReference type="Proteomes" id="UP001054945"/>
    </source>
</evidence>
<name>A0AAV4X4N7_CAEEX</name>
<reference evidence="2 3" key="1">
    <citation type="submission" date="2021-06" db="EMBL/GenBank/DDBJ databases">
        <title>Caerostris extrusa draft genome.</title>
        <authorList>
            <person name="Kono N."/>
            <person name="Arakawa K."/>
        </authorList>
    </citation>
    <scope>NUCLEOTIDE SEQUENCE [LARGE SCALE GENOMIC DNA]</scope>
</reference>
<accession>A0AAV4X4N7</accession>